<organism evidence="2 3">
    <name type="scientific">Capsaspora owczarzaki (strain ATCC 30864)</name>
    <dbReference type="NCBI Taxonomy" id="595528"/>
    <lineage>
        <taxon>Eukaryota</taxon>
        <taxon>Filasterea</taxon>
        <taxon>Capsaspora</taxon>
    </lineage>
</organism>
<dbReference type="InterPro" id="IPR036291">
    <property type="entry name" value="NAD(P)-bd_dom_sf"/>
</dbReference>
<dbReference type="PANTHER" id="PTHR42840">
    <property type="entry name" value="NAD(P)-BINDING ROSSMANN-FOLD SUPERFAMILY PROTEIN-RELATED"/>
    <property type="match status" value="1"/>
</dbReference>
<dbReference type="GO" id="GO:0006740">
    <property type="term" value="P:NADPH regeneration"/>
    <property type="evidence" value="ECO:0007669"/>
    <property type="project" value="TreeGrafter"/>
</dbReference>
<dbReference type="SUPFAM" id="SSF51735">
    <property type="entry name" value="NAD(P)-binding Rossmann-fold domains"/>
    <property type="match status" value="1"/>
</dbReference>
<dbReference type="InParanoid" id="A0A0D2WRC1"/>
<dbReference type="STRING" id="595528.A0A0D2WRC1"/>
<dbReference type="GO" id="GO:0016491">
    <property type="term" value="F:oxidoreductase activity"/>
    <property type="evidence" value="ECO:0007669"/>
    <property type="project" value="TreeGrafter"/>
</dbReference>
<proteinExistence type="predicted"/>
<gene>
    <name evidence="2" type="ORF">CAOG_004483</name>
</gene>
<feature type="domain" description="Gfo/Idh/MocA-like oxidoreductase N-terminal" evidence="1">
    <location>
        <begin position="112"/>
        <end position="170"/>
    </location>
</feature>
<protein>
    <submittedName>
        <fullName evidence="2">NAD binding Rossmann fold oxidoreductase</fullName>
    </submittedName>
</protein>
<dbReference type="OrthoDB" id="2127032at2759"/>
<dbReference type="EMBL" id="KE346365">
    <property type="protein sequence ID" value="KJE93733.1"/>
    <property type="molecule type" value="Genomic_DNA"/>
</dbReference>
<evidence type="ECO:0000313" key="3">
    <source>
        <dbReference type="Proteomes" id="UP000008743"/>
    </source>
</evidence>
<dbReference type="Pfam" id="PF01408">
    <property type="entry name" value="GFO_IDH_MocA"/>
    <property type="match status" value="1"/>
</dbReference>
<dbReference type="SUPFAM" id="SSF55347">
    <property type="entry name" value="Glyceraldehyde-3-phosphate dehydrogenase-like, C-terminal domain"/>
    <property type="match status" value="1"/>
</dbReference>
<name>A0A0D2WRC1_CAPO3</name>
<dbReference type="OMA" id="FFNAWMS"/>
<dbReference type="Proteomes" id="UP000008743">
    <property type="component" value="Unassembled WGS sequence"/>
</dbReference>
<sequence length="425" mass="46797">MAASSSSRDTINVAMMGTGEYTTGYVHGSQSASDKKIGVVALVLFDLRRLGKIGNLALVGTTGSKFNGIRAHLKSKISDVYGGVDVSCDTYPADDVERDPVAYKKAIDKLQPGDAITIFTPDNTHFEIALYAIQHQVHVLLTKPAVKTLHDHQVLLDEAKKHNVFVMVEFHKRFDPIYHDARERIRTYGDFGLYQSYMSQPKFQLETFRSWAGAGSDISYYLNSHHIDIHCWAMQGIAKPVRLIAMQSNGVAEGKYNCPAGTEDTITLITHWQNIASGTMGVATYVASWSAPKADVHSQQRFFYMGHSGEITVDQAHRNYAVASDQGGFASINPLYMAYYPTAEGHFGGQHGYGYKSLQHFVDGCIAVNKKKTTPEALDRALPTLRATTLVTAILEAGRISLDNSNRAVKFSYADNGEVSSIQLE</sequence>
<dbReference type="InterPro" id="IPR000683">
    <property type="entry name" value="Gfo/Idh/MocA-like_OxRdtase_N"/>
</dbReference>
<reference evidence="3" key="1">
    <citation type="submission" date="2011-02" db="EMBL/GenBank/DDBJ databases">
        <title>The Genome Sequence of Capsaspora owczarzaki ATCC 30864.</title>
        <authorList>
            <person name="Russ C."/>
            <person name="Cuomo C."/>
            <person name="Burger G."/>
            <person name="Gray M.W."/>
            <person name="Holland P.W.H."/>
            <person name="King N."/>
            <person name="Lang F.B.F."/>
            <person name="Roger A.J."/>
            <person name="Ruiz-Trillo I."/>
            <person name="Young S.K."/>
            <person name="Zeng Q."/>
            <person name="Gargeya S."/>
            <person name="Alvarado L."/>
            <person name="Berlin A."/>
            <person name="Chapman S.B."/>
            <person name="Chen Z."/>
            <person name="Freedman E."/>
            <person name="Gellesch M."/>
            <person name="Goldberg J."/>
            <person name="Griggs A."/>
            <person name="Gujja S."/>
            <person name="Heilman E."/>
            <person name="Heiman D."/>
            <person name="Howarth C."/>
            <person name="Mehta T."/>
            <person name="Neiman D."/>
            <person name="Pearson M."/>
            <person name="Roberts A."/>
            <person name="Saif S."/>
            <person name="Shea T."/>
            <person name="Shenoy N."/>
            <person name="Sisk P."/>
            <person name="Stolte C."/>
            <person name="Sykes S."/>
            <person name="White J."/>
            <person name="Yandava C."/>
            <person name="Haas B."/>
            <person name="Nusbaum C."/>
            <person name="Birren B."/>
        </authorList>
    </citation>
    <scope>NUCLEOTIDE SEQUENCE</scope>
    <source>
        <strain evidence="3">ATCC 30864</strain>
    </source>
</reference>
<dbReference type="PhylomeDB" id="A0A0D2WRC1"/>
<dbReference type="AlphaFoldDB" id="A0A0D2WRC1"/>
<dbReference type="PANTHER" id="PTHR42840:SF6">
    <property type="entry name" value="BINDING ROSSMANN FOLD OXIDOREDUCTASE, PUTATIVE (AFU_ORTHOLOGUE AFUA_3G11930)-RELATED"/>
    <property type="match status" value="1"/>
</dbReference>
<dbReference type="RefSeq" id="XP_004348311.1">
    <property type="nucleotide sequence ID" value="XM_004348261.2"/>
</dbReference>
<dbReference type="eggNOG" id="ENOG502QUH1">
    <property type="taxonomic scope" value="Eukaryota"/>
</dbReference>
<accession>A0A0D2WRC1</accession>
<evidence type="ECO:0000313" key="2">
    <source>
        <dbReference type="EMBL" id="KJE93733.1"/>
    </source>
</evidence>
<keyword evidence="3" id="KW-1185">Reference proteome</keyword>
<evidence type="ECO:0000259" key="1">
    <source>
        <dbReference type="Pfam" id="PF01408"/>
    </source>
</evidence>
<dbReference type="Gene3D" id="3.40.50.720">
    <property type="entry name" value="NAD(P)-binding Rossmann-like Domain"/>
    <property type="match status" value="1"/>
</dbReference>
<dbReference type="Gene3D" id="3.30.360.10">
    <property type="entry name" value="Dihydrodipicolinate Reductase, domain 2"/>
    <property type="match status" value="1"/>
</dbReference>
<dbReference type="GO" id="GO:0005737">
    <property type="term" value="C:cytoplasm"/>
    <property type="evidence" value="ECO:0007669"/>
    <property type="project" value="TreeGrafter"/>
</dbReference>
<dbReference type="GO" id="GO:0000166">
    <property type="term" value="F:nucleotide binding"/>
    <property type="evidence" value="ECO:0007669"/>
    <property type="project" value="InterPro"/>
</dbReference>